<evidence type="ECO:0000313" key="2">
    <source>
        <dbReference type="Proteomes" id="UP000886520"/>
    </source>
</evidence>
<accession>A0A9D4VEY1</accession>
<evidence type="ECO:0000313" key="1">
    <source>
        <dbReference type="EMBL" id="KAI5084800.1"/>
    </source>
</evidence>
<dbReference type="EMBL" id="JABFUD020000001">
    <property type="protein sequence ID" value="KAI5084800.1"/>
    <property type="molecule type" value="Genomic_DNA"/>
</dbReference>
<comment type="caution">
    <text evidence="1">The sequence shown here is derived from an EMBL/GenBank/DDBJ whole genome shotgun (WGS) entry which is preliminary data.</text>
</comment>
<gene>
    <name evidence="1" type="ORF">GOP47_0000969</name>
</gene>
<dbReference type="AlphaFoldDB" id="A0A9D4VEY1"/>
<protein>
    <submittedName>
        <fullName evidence="1">Uncharacterized protein</fullName>
    </submittedName>
</protein>
<sequence length="67" mass="7487">MASWAVLGVPTAACGEGGGHRPEKSRRPASIGALSQVQAVFFWQRWRRLVRHLRQEMSPPASYRSLP</sequence>
<organism evidence="1 2">
    <name type="scientific">Adiantum capillus-veneris</name>
    <name type="common">Maidenhair fern</name>
    <dbReference type="NCBI Taxonomy" id="13818"/>
    <lineage>
        <taxon>Eukaryota</taxon>
        <taxon>Viridiplantae</taxon>
        <taxon>Streptophyta</taxon>
        <taxon>Embryophyta</taxon>
        <taxon>Tracheophyta</taxon>
        <taxon>Polypodiopsida</taxon>
        <taxon>Polypodiidae</taxon>
        <taxon>Polypodiales</taxon>
        <taxon>Pteridineae</taxon>
        <taxon>Pteridaceae</taxon>
        <taxon>Vittarioideae</taxon>
        <taxon>Adiantum</taxon>
    </lineage>
</organism>
<proteinExistence type="predicted"/>
<reference evidence="1" key="1">
    <citation type="submission" date="2021-01" db="EMBL/GenBank/DDBJ databases">
        <title>Adiantum capillus-veneris genome.</title>
        <authorList>
            <person name="Fang Y."/>
            <person name="Liao Q."/>
        </authorList>
    </citation>
    <scope>NUCLEOTIDE SEQUENCE</scope>
    <source>
        <strain evidence="1">H3</strain>
        <tissue evidence="1">Leaf</tissue>
    </source>
</reference>
<name>A0A9D4VEY1_ADICA</name>
<dbReference type="Proteomes" id="UP000886520">
    <property type="component" value="Chromosome 1"/>
</dbReference>
<keyword evidence="2" id="KW-1185">Reference proteome</keyword>